<protein>
    <submittedName>
        <fullName evidence="2">Uncharacterized protein</fullName>
    </submittedName>
</protein>
<gene>
    <name evidence="2" type="ORF">CDAR_398431</name>
</gene>
<dbReference type="AlphaFoldDB" id="A0AAV4VEV3"/>
<evidence type="ECO:0000313" key="3">
    <source>
        <dbReference type="Proteomes" id="UP001054837"/>
    </source>
</evidence>
<accession>A0AAV4VEV3</accession>
<evidence type="ECO:0000313" key="2">
    <source>
        <dbReference type="EMBL" id="GIY68495.1"/>
    </source>
</evidence>
<dbReference type="EMBL" id="BPLQ01012875">
    <property type="protein sequence ID" value="GIY68495.1"/>
    <property type="molecule type" value="Genomic_DNA"/>
</dbReference>
<proteinExistence type="predicted"/>
<comment type="caution">
    <text evidence="2">The sequence shown here is derived from an EMBL/GenBank/DDBJ whole genome shotgun (WGS) entry which is preliminary data.</text>
</comment>
<keyword evidence="3" id="KW-1185">Reference proteome</keyword>
<dbReference type="Proteomes" id="UP001054837">
    <property type="component" value="Unassembled WGS sequence"/>
</dbReference>
<evidence type="ECO:0000256" key="1">
    <source>
        <dbReference type="SAM" id="MobiDB-lite"/>
    </source>
</evidence>
<name>A0AAV4VEV3_9ARAC</name>
<sequence length="106" mass="11782">MKKKKSKNEERDGRANYRRCKSRGNLTIPPVFPTQTMQISDSRSISNVFPPVTQPRRLAIHQDAVPFLYGILCTAGAANNASKSTPRATPTPPPLALLPIPFYLDF</sequence>
<feature type="region of interest" description="Disordered" evidence="1">
    <location>
        <begin position="1"/>
        <end position="32"/>
    </location>
</feature>
<organism evidence="2 3">
    <name type="scientific">Caerostris darwini</name>
    <dbReference type="NCBI Taxonomy" id="1538125"/>
    <lineage>
        <taxon>Eukaryota</taxon>
        <taxon>Metazoa</taxon>
        <taxon>Ecdysozoa</taxon>
        <taxon>Arthropoda</taxon>
        <taxon>Chelicerata</taxon>
        <taxon>Arachnida</taxon>
        <taxon>Araneae</taxon>
        <taxon>Araneomorphae</taxon>
        <taxon>Entelegynae</taxon>
        <taxon>Araneoidea</taxon>
        <taxon>Araneidae</taxon>
        <taxon>Caerostris</taxon>
    </lineage>
</organism>
<reference evidence="2 3" key="1">
    <citation type="submission" date="2021-06" db="EMBL/GenBank/DDBJ databases">
        <title>Caerostris darwini draft genome.</title>
        <authorList>
            <person name="Kono N."/>
            <person name="Arakawa K."/>
        </authorList>
    </citation>
    <scope>NUCLEOTIDE SEQUENCE [LARGE SCALE GENOMIC DNA]</scope>
</reference>